<keyword evidence="1" id="KW-0812">Transmembrane</keyword>
<name>A0AB38RFB6_RHOSG</name>
<evidence type="ECO:0000259" key="2">
    <source>
        <dbReference type="Pfam" id="PF02470"/>
    </source>
</evidence>
<feature type="transmembrane region" description="Helical" evidence="1">
    <location>
        <begin position="21"/>
        <end position="41"/>
    </location>
</feature>
<dbReference type="PANTHER" id="PTHR33371">
    <property type="entry name" value="INTERMEMBRANE PHOSPHOLIPID TRANSPORT SYSTEM BINDING PROTEIN MLAD-RELATED"/>
    <property type="match status" value="1"/>
</dbReference>
<dbReference type="PANTHER" id="PTHR33371:SF19">
    <property type="entry name" value="MCE-FAMILY PROTEIN MCE4A"/>
    <property type="match status" value="1"/>
</dbReference>
<evidence type="ECO:0000313" key="5">
    <source>
        <dbReference type="Proteomes" id="UP000831484"/>
    </source>
</evidence>
<organism evidence="4 5">
    <name type="scientific">Rhodococcus qingshengii JCM 15477</name>
    <dbReference type="NCBI Taxonomy" id="1303681"/>
    <lineage>
        <taxon>Bacteria</taxon>
        <taxon>Bacillati</taxon>
        <taxon>Actinomycetota</taxon>
        <taxon>Actinomycetes</taxon>
        <taxon>Mycobacteriales</taxon>
        <taxon>Nocardiaceae</taxon>
        <taxon>Rhodococcus</taxon>
        <taxon>Rhodococcus erythropolis group</taxon>
    </lineage>
</organism>
<dbReference type="EMBL" id="CP096563">
    <property type="protein sequence ID" value="UPU43790.1"/>
    <property type="molecule type" value="Genomic_DNA"/>
</dbReference>
<keyword evidence="1" id="KW-1133">Transmembrane helix</keyword>
<gene>
    <name evidence="4" type="ORF">M0639_03600</name>
</gene>
<dbReference type="Pfam" id="PF02470">
    <property type="entry name" value="MlaD"/>
    <property type="match status" value="1"/>
</dbReference>
<dbReference type="InterPro" id="IPR052336">
    <property type="entry name" value="MlaD_Phospholipid_Transporter"/>
</dbReference>
<evidence type="ECO:0000259" key="3">
    <source>
        <dbReference type="Pfam" id="PF11887"/>
    </source>
</evidence>
<evidence type="ECO:0000313" key="4">
    <source>
        <dbReference type="EMBL" id="UPU43790.1"/>
    </source>
</evidence>
<reference evidence="5" key="1">
    <citation type="journal article" date="2022" name="Environ. Microbiol.">
        <title>Functional analysis, diversity, and distribution of carbendazim hydrolases MheI and CbmA, responsible for the initial step in carbendazim degradation.</title>
        <authorList>
            <person name="Zhang M."/>
            <person name="Bai X."/>
            <person name="Li Q."/>
            <person name="Zhang L."/>
            <person name="Zhu Q."/>
            <person name="Gao S."/>
            <person name="Ke Z."/>
            <person name="Jiang M."/>
            <person name="Hu J."/>
            <person name="Qiu J."/>
            <person name="Hong Q."/>
        </authorList>
    </citation>
    <scope>NUCLEOTIDE SEQUENCE [LARGE SCALE GENOMIC DNA]</scope>
    <source>
        <strain evidence="5">djl-6</strain>
    </source>
</reference>
<dbReference type="InterPro" id="IPR005693">
    <property type="entry name" value="Mce"/>
</dbReference>
<dbReference type="NCBIfam" id="TIGR00996">
    <property type="entry name" value="Mtu_fam_mce"/>
    <property type="match status" value="1"/>
</dbReference>
<accession>A0AB38RFB6</accession>
<dbReference type="AlphaFoldDB" id="A0AB38RFB6"/>
<feature type="domain" description="Mammalian cell entry C-terminal" evidence="3">
    <location>
        <begin position="138"/>
        <end position="354"/>
    </location>
</feature>
<dbReference type="InterPro" id="IPR003399">
    <property type="entry name" value="Mce/MlaD"/>
</dbReference>
<evidence type="ECO:0000256" key="1">
    <source>
        <dbReference type="SAM" id="Phobius"/>
    </source>
</evidence>
<sequence length="406" mass="41836">MGTQTSRTRADRMIVTNSSRITLALRGLLAVVILILAYVFLFSRGTDSTGSTPQVSAVVPASAGALRVGSSVQYRGVVVGAVAEIEPGTTASTVSLAIDEGAFEDIPSTSQVRLMPRNIFGDFFVDLIQPDGLSRGPALVPGTELVSDQSEVAVQLYQSISRIYSLVSSLDPADINVALTAVSDALSGKGNQIGESLDSVHQALVGAQPVIDGLGDDLDDIATLADSLSTSAPDMLAAFENSITTSKTVVEKSDGLAGLLRAGTSTGAAATSLIGDNRDRMITLVDDADSLTGAITSRPDHITTFYNGLRNLTIKLPPALAHGPWLSTDLRLSVTDLYPYGKTDCPRYDGTRGPNCPAAATAFGGTVGPVGSPAEQSLILALTQGGTALDTLVAGPVFRGTTVVGG</sequence>
<keyword evidence="1" id="KW-0472">Membrane</keyword>
<dbReference type="RefSeq" id="WP_231915116.1">
    <property type="nucleotide sequence ID" value="NZ_CP096563.1"/>
</dbReference>
<dbReference type="InterPro" id="IPR024516">
    <property type="entry name" value="Mce_C"/>
</dbReference>
<protein>
    <submittedName>
        <fullName evidence="4">MCE family protein</fullName>
    </submittedName>
</protein>
<dbReference type="GO" id="GO:0005576">
    <property type="term" value="C:extracellular region"/>
    <property type="evidence" value="ECO:0007669"/>
    <property type="project" value="TreeGrafter"/>
</dbReference>
<keyword evidence="5" id="KW-1185">Reference proteome</keyword>
<feature type="domain" description="Mce/MlaD" evidence="2">
    <location>
        <begin position="53"/>
        <end position="129"/>
    </location>
</feature>
<proteinExistence type="predicted"/>
<dbReference type="GO" id="GO:0051701">
    <property type="term" value="P:biological process involved in interaction with host"/>
    <property type="evidence" value="ECO:0007669"/>
    <property type="project" value="TreeGrafter"/>
</dbReference>
<dbReference type="Pfam" id="PF11887">
    <property type="entry name" value="Mce4_CUP1"/>
    <property type="match status" value="1"/>
</dbReference>
<dbReference type="Proteomes" id="UP000831484">
    <property type="component" value="Chromosome"/>
</dbReference>